<feature type="compositionally biased region" description="Basic and acidic residues" evidence="1">
    <location>
        <begin position="41"/>
        <end position="54"/>
    </location>
</feature>
<dbReference type="Proteomes" id="UP000226031">
    <property type="component" value="Unassembled WGS sequence"/>
</dbReference>
<organism evidence="2 3">
    <name type="scientific">[Emmonsia] crescens</name>
    <dbReference type="NCBI Taxonomy" id="73230"/>
    <lineage>
        <taxon>Eukaryota</taxon>
        <taxon>Fungi</taxon>
        <taxon>Dikarya</taxon>
        <taxon>Ascomycota</taxon>
        <taxon>Pezizomycotina</taxon>
        <taxon>Eurotiomycetes</taxon>
        <taxon>Eurotiomycetidae</taxon>
        <taxon>Onygenales</taxon>
        <taxon>Ajellomycetaceae</taxon>
        <taxon>Emergomyces</taxon>
    </lineage>
</organism>
<name>A0A2B7XUD6_9EURO</name>
<reference evidence="2 3" key="1">
    <citation type="submission" date="2017-10" db="EMBL/GenBank/DDBJ databases">
        <title>Comparative genomics in systemic dimorphic fungi from Ajellomycetaceae.</title>
        <authorList>
            <person name="Munoz J.F."/>
            <person name="Mcewen J.G."/>
            <person name="Clay O.K."/>
            <person name="Cuomo C.A."/>
        </authorList>
    </citation>
    <scope>NUCLEOTIDE SEQUENCE [LARGE SCALE GENOMIC DNA]</scope>
    <source>
        <strain evidence="2 3">UAMH4076</strain>
    </source>
</reference>
<dbReference type="AlphaFoldDB" id="A0A2B7XUD6"/>
<evidence type="ECO:0000313" key="3">
    <source>
        <dbReference type="Proteomes" id="UP000226031"/>
    </source>
</evidence>
<feature type="region of interest" description="Disordered" evidence="1">
    <location>
        <begin position="1"/>
        <end position="110"/>
    </location>
</feature>
<proteinExistence type="predicted"/>
<evidence type="ECO:0000313" key="2">
    <source>
        <dbReference type="EMBL" id="PGH12208.1"/>
    </source>
</evidence>
<protein>
    <submittedName>
        <fullName evidence="2">Uncharacterized protein</fullName>
    </submittedName>
</protein>
<feature type="compositionally biased region" description="Polar residues" evidence="1">
    <location>
        <begin position="26"/>
        <end position="37"/>
    </location>
</feature>
<dbReference type="EMBL" id="PDND01001252">
    <property type="protein sequence ID" value="PGH12208.1"/>
    <property type="molecule type" value="Genomic_DNA"/>
</dbReference>
<comment type="caution">
    <text evidence="2">The sequence shown here is derived from an EMBL/GenBank/DDBJ whole genome shotgun (WGS) entry which is preliminary data.</text>
</comment>
<accession>A0A2B7XUD6</accession>
<evidence type="ECO:0000256" key="1">
    <source>
        <dbReference type="SAM" id="MobiDB-lite"/>
    </source>
</evidence>
<sequence>MTPELQESPRTPAANKTRRLVREISASPSVNPESPSALSRAAEEEQSVQKEVAESSRAFSPLLGQSEDDLLPPPRHQLTERGISKSSSSQSVQETERAHNGTGKKVGSATNSYKCTDEFQRRWLNGKPRKPESLEEQLRCRFWGRKDYLPRCYSCRVSNVTLGHNDIPDGSAKRDVLPCGCDYEDAILEMWMVQRGVWKKFIEKGSAPKTGGKHRVLLRALFEQFFGAFSVEKVRLLS</sequence>
<gene>
    <name evidence="2" type="ORF">GX50_09026</name>
</gene>
<keyword evidence="3" id="KW-1185">Reference proteome</keyword>